<gene>
    <name evidence="1" type="ORF">HO173_000045</name>
</gene>
<dbReference type="Proteomes" id="UP000578531">
    <property type="component" value="Unassembled WGS sequence"/>
</dbReference>
<sequence>MLLAKLQVKQSDAHKALSETISAQVSNFGPQQLEMKSVLSDQRDTAKRICLNTQRIIKQQASLGRSMSTQHTEVRDHLHFQARNQERAFPSQKSAATQIGINVQNANAQVEAILALQRSLAEGSTPFQKQMLQLCLMVLLKAIE</sequence>
<evidence type="ECO:0000313" key="1">
    <source>
        <dbReference type="EMBL" id="KAF6241335.1"/>
    </source>
</evidence>
<dbReference type="EMBL" id="JACCJC010000001">
    <property type="protein sequence ID" value="KAF6241335.1"/>
    <property type="molecule type" value="Genomic_DNA"/>
</dbReference>
<comment type="caution">
    <text evidence="1">The sequence shown here is derived from an EMBL/GenBank/DDBJ whole genome shotgun (WGS) entry which is preliminary data.</text>
</comment>
<accession>A0A8H6G6K4</accession>
<dbReference type="OrthoDB" id="3045089at2759"/>
<proteinExistence type="predicted"/>
<dbReference type="GeneID" id="59281725"/>
<evidence type="ECO:0000313" key="2">
    <source>
        <dbReference type="Proteomes" id="UP000578531"/>
    </source>
</evidence>
<reference evidence="1 2" key="1">
    <citation type="journal article" date="2020" name="Genomics">
        <title>Complete, high-quality genomes from long-read metagenomic sequencing of two wolf lichen thalli reveals enigmatic genome architecture.</title>
        <authorList>
            <person name="McKenzie S.K."/>
            <person name="Walston R.F."/>
            <person name="Allen J.L."/>
        </authorList>
    </citation>
    <scope>NUCLEOTIDE SEQUENCE [LARGE SCALE GENOMIC DNA]</scope>
    <source>
        <strain evidence="1">WasteWater2</strain>
    </source>
</reference>
<organism evidence="1 2">
    <name type="scientific">Letharia columbiana</name>
    <dbReference type="NCBI Taxonomy" id="112416"/>
    <lineage>
        <taxon>Eukaryota</taxon>
        <taxon>Fungi</taxon>
        <taxon>Dikarya</taxon>
        <taxon>Ascomycota</taxon>
        <taxon>Pezizomycotina</taxon>
        <taxon>Lecanoromycetes</taxon>
        <taxon>OSLEUM clade</taxon>
        <taxon>Lecanoromycetidae</taxon>
        <taxon>Lecanorales</taxon>
        <taxon>Lecanorineae</taxon>
        <taxon>Parmeliaceae</taxon>
        <taxon>Letharia</taxon>
    </lineage>
</organism>
<dbReference type="AlphaFoldDB" id="A0A8H6G6K4"/>
<dbReference type="RefSeq" id="XP_037170575.1">
    <property type="nucleotide sequence ID" value="XM_037301996.1"/>
</dbReference>
<name>A0A8H6G6K4_9LECA</name>
<protein>
    <submittedName>
        <fullName evidence="1">Uncharacterized protein</fullName>
    </submittedName>
</protein>
<keyword evidence="2" id="KW-1185">Reference proteome</keyword>